<evidence type="ECO:0000256" key="2">
    <source>
        <dbReference type="ARBA" id="ARBA00023125"/>
    </source>
</evidence>
<protein>
    <submittedName>
        <fullName evidence="5">AraC family transcriptional regulator</fullName>
    </submittedName>
</protein>
<dbReference type="Pfam" id="PF02311">
    <property type="entry name" value="AraC_binding"/>
    <property type="match status" value="1"/>
</dbReference>
<dbReference type="InterPro" id="IPR018060">
    <property type="entry name" value="HTH_AraC"/>
</dbReference>
<reference evidence="5" key="1">
    <citation type="submission" date="2022-08" db="EMBL/GenBank/DDBJ databases">
        <title>The genomic sequence of strain Paenibacillus sp. SCIV0701.</title>
        <authorList>
            <person name="Zhao H."/>
        </authorList>
    </citation>
    <scope>NUCLEOTIDE SEQUENCE</scope>
    <source>
        <strain evidence="5">SCIV0701</strain>
    </source>
</reference>
<dbReference type="PROSITE" id="PS01124">
    <property type="entry name" value="HTH_ARAC_FAMILY_2"/>
    <property type="match status" value="1"/>
</dbReference>
<keyword evidence="6" id="KW-1185">Reference proteome</keyword>
<dbReference type="Gene3D" id="1.10.10.60">
    <property type="entry name" value="Homeodomain-like"/>
    <property type="match status" value="2"/>
</dbReference>
<dbReference type="InterPro" id="IPR003313">
    <property type="entry name" value="AraC-bd"/>
</dbReference>
<dbReference type="SUPFAM" id="SSF51215">
    <property type="entry name" value="Regulatory protein AraC"/>
    <property type="match status" value="1"/>
</dbReference>
<dbReference type="AlphaFoldDB" id="A0A9X2MV07"/>
<dbReference type="InterPro" id="IPR020449">
    <property type="entry name" value="Tscrpt_reg_AraC-type_HTH"/>
</dbReference>
<dbReference type="GO" id="GO:0003700">
    <property type="term" value="F:DNA-binding transcription factor activity"/>
    <property type="evidence" value="ECO:0007669"/>
    <property type="project" value="InterPro"/>
</dbReference>
<name>A0A9X2MV07_9BACL</name>
<evidence type="ECO:0000256" key="1">
    <source>
        <dbReference type="ARBA" id="ARBA00023015"/>
    </source>
</evidence>
<keyword evidence="3" id="KW-0804">Transcription</keyword>
<dbReference type="PANTHER" id="PTHR43280:SF28">
    <property type="entry name" value="HTH-TYPE TRANSCRIPTIONAL ACTIVATOR RHAS"/>
    <property type="match status" value="1"/>
</dbReference>
<comment type="caution">
    <text evidence="5">The sequence shown here is derived from an EMBL/GenBank/DDBJ whole genome shotgun (WGS) entry which is preliminary data.</text>
</comment>
<dbReference type="PANTHER" id="PTHR43280">
    <property type="entry name" value="ARAC-FAMILY TRANSCRIPTIONAL REGULATOR"/>
    <property type="match status" value="1"/>
</dbReference>
<evidence type="ECO:0000256" key="3">
    <source>
        <dbReference type="ARBA" id="ARBA00023163"/>
    </source>
</evidence>
<dbReference type="InterPro" id="IPR014710">
    <property type="entry name" value="RmlC-like_jellyroll"/>
</dbReference>
<proteinExistence type="predicted"/>
<organism evidence="5 6">
    <name type="scientific">Paenibacillus soyae</name>
    <dbReference type="NCBI Taxonomy" id="2969249"/>
    <lineage>
        <taxon>Bacteria</taxon>
        <taxon>Bacillati</taxon>
        <taxon>Bacillota</taxon>
        <taxon>Bacilli</taxon>
        <taxon>Bacillales</taxon>
        <taxon>Paenibacillaceae</taxon>
        <taxon>Paenibacillus</taxon>
    </lineage>
</organism>
<dbReference type="Gene3D" id="2.60.120.10">
    <property type="entry name" value="Jelly Rolls"/>
    <property type="match status" value="1"/>
</dbReference>
<gene>
    <name evidence="5" type="ORF">NQZ67_26970</name>
</gene>
<dbReference type="Proteomes" id="UP001141950">
    <property type="component" value="Unassembled WGS sequence"/>
</dbReference>
<dbReference type="EMBL" id="JANIPJ010000028">
    <property type="protein sequence ID" value="MCR2807536.1"/>
    <property type="molecule type" value="Genomic_DNA"/>
</dbReference>
<evidence type="ECO:0000313" key="5">
    <source>
        <dbReference type="EMBL" id="MCR2807536.1"/>
    </source>
</evidence>
<feature type="domain" description="HTH araC/xylS-type" evidence="4">
    <location>
        <begin position="212"/>
        <end position="310"/>
    </location>
</feature>
<evidence type="ECO:0000259" key="4">
    <source>
        <dbReference type="PROSITE" id="PS01124"/>
    </source>
</evidence>
<keyword evidence="2" id="KW-0238">DNA-binding</keyword>
<dbReference type="InterPro" id="IPR037923">
    <property type="entry name" value="HTH-like"/>
</dbReference>
<keyword evidence="1" id="KW-0805">Transcription regulation</keyword>
<dbReference type="SMART" id="SM00342">
    <property type="entry name" value="HTH_ARAC"/>
    <property type="match status" value="1"/>
</dbReference>
<sequence length="315" mass="35792">MGNDDILNKKIQPKARKAAAHHSSASEHFRGSFPLFVNRFQEGFELRQHDHDFVELVYVMSGEGYHYVGDSMERTFKGCLYVLPVGTSHIFRPSGASGKTKLVVYNLCIRPAFIGELRSWLGDYGAGGKLWSVFEGAPGSHIRLVDHSMRLGRVFEQLHQEFEERKPGYEASMLSVLLQLTVQIARQLETERKAEGGSGAGPGAGRRRSEMSAILGHIDEHLTEPLTLERLAEKAGMSLRHFIRKFRQWTGMGFSDYLQRKRIDLACRLLLETDDKIDHIAKSTGYRDLAHFRQVFRKWMGVSPSQYRRGGELPK</sequence>
<dbReference type="RefSeq" id="WP_257452122.1">
    <property type="nucleotide sequence ID" value="NZ_JANIPJ010000028.1"/>
</dbReference>
<evidence type="ECO:0000313" key="6">
    <source>
        <dbReference type="Proteomes" id="UP001141950"/>
    </source>
</evidence>
<dbReference type="InterPro" id="IPR009057">
    <property type="entry name" value="Homeodomain-like_sf"/>
</dbReference>
<dbReference type="GO" id="GO:0043565">
    <property type="term" value="F:sequence-specific DNA binding"/>
    <property type="evidence" value="ECO:0007669"/>
    <property type="project" value="InterPro"/>
</dbReference>
<accession>A0A9X2MV07</accession>
<dbReference type="Pfam" id="PF12833">
    <property type="entry name" value="HTH_18"/>
    <property type="match status" value="1"/>
</dbReference>
<dbReference type="SUPFAM" id="SSF46689">
    <property type="entry name" value="Homeodomain-like"/>
    <property type="match status" value="2"/>
</dbReference>
<dbReference type="PRINTS" id="PR00032">
    <property type="entry name" value="HTHARAC"/>
</dbReference>